<proteinExistence type="predicted"/>
<dbReference type="AlphaFoldDB" id="A0A7U3YJL4"/>
<sequence>MKYHLGKDISGSKKYPLHEVAVILCARCKERYQLAPLLVLNRRVDQLVCPRCHNRITFSPDQPALGPSDQGRLIGQFTFPLTLTHDLNHQLNIQR</sequence>
<dbReference type="KEGG" id="dpr:Despr_0413"/>
<evidence type="ECO:0000313" key="1">
    <source>
        <dbReference type="EMBL" id="ADW16595.1"/>
    </source>
</evidence>
<keyword evidence="2" id="KW-1185">Reference proteome</keyword>
<evidence type="ECO:0000313" key="2">
    <source>
        <dbReference type="Proteomes" id="UP000006365"/>
    </source>
</evidence>
<organism evidence="1 2">
    <name type="scientific">Desulfobulbus propionicus (strain ATCC 33891 / DSM 2032 / VKM B-1956 / 1pr3)</name>
    <dbReference type="NCBI Taxonomy" id="577650"/>
    <lineage>
        <taxon>Bacteria</taxon>
        <taxon>Pseudomonadati</taxon>
        <taxon>Thermodesulfobacteriota</taxon>
        <taxon>Desulfobulbia</taxon>
        <taxon>Desulfobulbales</taxon>
        <taxon>Desulfobulbaceae</taxon>
        <taxon>Desulfobulbus</taxon>
    </lineage>
</organism>
<reference evidence="1 2" key="1">
    <citation type="journal article" date="2011" name="Stand. Genomic Sci.">
        <title>Complete genome sequence of Desulfobulbus propionicus type strain (1pr3).</title>
        <authorList>
            <person name="Pagani I."/>
            <person name="Lapidus A."/>
            <person name="Nolan M."/>
            <person name="Lucas S."/>
            <person name="Hammon N."/>
            <person name="Deshpande S."/>
            <person name="Cheng J.F."/>
            <person name="Chertkov O."/>
            <person name="Davenport K."/>
            <person name="Tapia R."/>
            <person name="Han C."/>
            <person name="Goodwin L."/>
            <person name="Pitluck S."/>
            <person name="Liolios K."/>
            <person name="Mavromatis K."/>
            <person name="Ivanova N."/>
            <person name="Mikhailova N."/>
            <person name="Pati A."/>
            <person name="Chen A."/>
            <person name="Palaniappan K."/>
            <person name="Land M."/>
            <person name="Hauser L."/>
            <person name="Chang Y.J."/>
            <person name="Jeffries C.D."/>
            <person name="Detter J.C."/>
            <person name="Brambilla E."/>
            <person name="Kannan K.P."/>
            <person name="Djao O.D."/>
            <person name="Rohde M."/>
            <person name="Pukall R."/>
            <person name="Spring S."/>
            <person name="Goker M."/>
            <person name="Sikorski J."/>
            <person name="Woyke T."/>
            <person name="Bristow J."/>
            <person name="Eisen J.A."/>
            <person name="Markowitz V."/>
            <person name="Hugenholtz P."/>
            <person name="Kyrpides N.C."/>
            <person name="Klenk H.P."/>
        </authorList>
    </citation>
    <scope>NUCLEOTIDE SEQUENCE [LARGE SCALE GENOMIC DNA]</scope>
    <source>
        <strain evidence="2">ATCC 33891 / DSM 2032 / 1pr3</strain>
    </source>
</reference>
<dbReference type="Proteomes" id="UP000006365">
    <property type="component" value="Chromosome"/>
</dbReference>
<protein>
    <submittedName>
        <fullName evidence="1">Uncharacterized protein</fullName>
    </submittedName>
</protein>
<dbReference type="EMBL" id="CP002364">
    <property type="protein sequence ID" value="ADW16595.1"/>
    <property type="molecule type" value="Genomic_DNA"/>
</dbReference>
<name>A0A7U3YJL4_DESPD</name>
<accession>A0A7U3YJL4</accession>
<gene>
    <name evidence="1" type="ordered locus">Despr_0413</name>
</gene>